<evidence type="ECO:0000256" key="1">
    <source>
        <dbReference type="SAM" id="MobiDB-lite"/>
    </source>
</evidence>
<accession>A0ABD2HXA1</accession>
<feature type="region of interest" description="Disordered" evidence="1">
    <location>
        <begin position="320"/>
        <end position="370"/>
    </location>
</feature>
<organism evidence="2 3">
    <name type="scientific">Heterodera schachtii</name>
    <name type="common">Sugarbeet cyst nematode worm</name>
    <name type="synonym">Tylenchus schachtii</name>
    <dbReference type="NCBI Taxonomy" id="97005"/>
    <lineage>
        <taxon>Eukaryota</taxon>
        <taxon>Metazoa</taxon>
        <taxon>Ecdysozoa</taxon>
        <taxon>Nematoda</taxon>
        <taxon>Chromadorea</taxon>
        <taxon>Rhabditida</taxon>
        <taxon>Tylenchina</taxon>
        <taxon>Tylenchomorpha</taxon>
        <taxon>Tylenchoidea</taxon>
        <taxon>Heteroderidae</taxon>
        <taxon>Heteroderinae</taxon>
        <taxon>Heterodera</taxon>
    </lineage>
</organism>
<reference evidence="2 3" key="1">
    <citation type="submission" date="2024-10" db="EMBL/GenBank/DDBJ databases">
        <authorList>
            <person name="Kim D."/>
        </authorList>
    </citation>
    <scope>NUCLEOTIDE SEQUENCE [LARGE SCALE GENOMIC DNA]</scope>
    <source>
        <strain evidence="2">Taebaek</strain>
    </source>
</reference>
<name>A0ABD2HXA1_HETSC</name>
<comment type="caution">
    <text evidence="2">The sequence shown here is derived from an EMBL/GenBank/DDBJ whole genome shotgun (WGS) entry which is preliminary data.</text>
</comment>
<feature type="compositionally biased region" description="Basic and acidic residues" evidence="1">
    <location>
        <begin position="351"/>
        <end position="370"/>
    </location>
</feature>
<dbReference type="EMBL" id="JBICCN010000373">
    <property type="protein sequence ID" value="KAL3072532.1"/>
    <property type="molecule type" value="Genomic_DNA"/>
</dbReference>
<proteinExistence type="predicted"/>
<dbReference type="Proteomes" id="UP001620645">
    <property type="component" value="Unassembled WGS sequence"/>
</dbReference>
<protein>
    <submittedName>
        <fullName evidence="2">Uncharacterized protein</fullName>
    </submittedName>
</protein>
<evidence type="ECO:0000313" key="2">
    <source>
        <dbReference type="EMBL" id="KAL3072532.1"/>
    </source>
</evidence>
<evidence type="ECO:0000313" key="3">
    <source>
        <dbReference type="Proteomes" id="UP001620645"/>
    </source>
</evidence>
<keyword evidence="3" id="KW-1185">Reference proteome</keyword>
<dbReference type="AlphaFoldDB" id="A0ABD2HXA1"/>
<sequence length="370" mass="41226">MITLPAIRPPTPSLPFLPSLSFLPSLPFPSSLPSLSLSTSSPSFLLALFLFLLPSVLSLHCYECFDRSRPCTRFSNCSGSACILYENLPKRTSIAFCLLISPVARKDGAELAQGCWRDDGTSGVECVCTGQFCNIPRDPRASDPNSSPVIGLKMLQRNPFVDYEYLDDEKAAILGDGGKKTEGRGEENIVEETQLTEQYLDEEEEDLMPLALADYFEWEKRFRGASKMTEPPQKSQADSAPYSHATAFPPTEIGISIGFDQNDTAVVRQPPPVDGTIRTGDDDNSSSAHLGSVPWKKFLLLTITPNQMVRLDSFDHLAVNTEEEEEAEESNRKRNKMMGGRKAGKDEEEEQERKEEEEQERSDRKGIEEE</sequence>
<gene>
    <name evidence="2" type="ORF">niasHS_017506</name>
</gene>
<feature type="region of interest" description="Disordered" evidence="1">
    <location>
        <begin position="269"/>
        <end position="290"/>
    </location>
</feature>